<accession>A0A8J3KNA9</accession>
<dbReference type="Proteomes" id="UP000659904">
    <property type="component" value="Unassembled WGS sequence"/>
</dbReference>
<dbReference type="AlphaFoldDB" id="A0A8J3KNA9"/>
<reference evidence="2 3" key="1">
    <citation type="submission" date="2021-01" db="EMBL/GenBank/DDBJ databases">
        <title>Whole genome shotgun sequence of Catellatospora citrea NBRC 14495.</title>
        <authorList>
            <person name="Komaki H."/>
            <person name="Tamura T."/>
        </authorList>
    </citation>
    <scope>NUCLEOTIDE SEQUENCE [LARGE SCALE GENOMIC DNA]</scope>
    <source>
        <strain evidence="2 3">NBRC 14495</strain>
    </source>
</reference>
<evidence type="ECO:0000313" key="3">
    <source>
        <dbReference type="Proteomes" id="UP000659904"/>
    </source>
</evidence>
<evidence type="ECO:0008006" key="4">
    <source>
        <dbReference type="Google" id="ProtNLM"/>
    </source>
</evidence>
<feature type="compositionally biased region" description="Basic residues" evidence="1">
    <location>
        <begin position="404"/>
        <end position="416"/>
    </location>
</feature>
<evidence type="ECO:0000256" key="1">
    <source>
        <dbReference type="SAM" id="MobiDB-lite"/>
    </source>
</evidence>
<gene>
    <name evidence="2" type="ORF">Cci01nite_52790</name>
</gene>
<comment type="caution">
    <text evidence="2">The sequence shown here is derived from an EMBL/GenBank/DDBJ whole genome shotgun (WGS) entry which is preliminary data.</text>
</comment>
<name>A0A8J3KNA9_9ACTN</name>
<feature type="region of interest" description="Disordered" evidence="1">
    <location>
        <begin position="277"/>
        <end position="309"/>
    </location>
</feature>
<feature type="region of interest" description="Disordered" evidence="1">
    <location>
        <begin position="324"/>
        <end position="416"/>
    </location>
</feature>
<evidence type="ECO:0000313" key="2">
    <source>
        <dbReference type="EMBL" id="GIG00186.1"/>
    </source>
</evidence>
<sequence>MGLLARAALIGLGAYGARAALRVVRDQPRAKELERTNFRGRTLTLAGGPALAVSASVTSALGAGDPRTAAAALAAGLSSGAVGLYDDVVGARPDQKADKGFRGHLRALREGRVTSGLVKIAGVGAGALVAAALLPDRRGRGRLGRAAEVALGAGVIAGSANLFNLLDLRPGRALKAGVLVGAPLAATRTGGLAAGPVGASVGLLPADLGEEIMLGDSGANALGALLGVSATARTGLFGRAAMLAGIAVLTAASEKVSFTKVIERTPVLRELDAWGRIPAEKPGNGPTPVTVPRPAAEQPTEPMPTTADADAGRTIAGADAATSEPAPLIEGPDEATSEPAPLIAGPVDANTARPKTAKKAVQARATQAASADVAPAAGPDEADHATDATSAEPVAEHEPAAQKPRPRARAPRRTAS</sequence>
<dbReference type="EMBL" id="BONH01000027">
    <property type="protein sequence ID" value="GIG00186.1"/>
    <property type="molecule type" value="Genomic_DNA"/>
</dbReference>
<keyword evidence="3" id="KW-1185">Reference proteome</keyword>
<proteinExistence type="predicted"/>
<protein>
    <recommendedName>
        <fullName evidence="4">UDP-N-acetylmuramyl pentapeptide phosphotransferase/UDP-N-acetylglucosamine-1-phosphate transferase</fullName>
    </recommendedName>
</protein>
<organism evidence="2 3">
    <name type="scientific">Catellatospora citrea</name>
    <dbReference type="NCBI Taxonomy" id="53366"/>
    <lineage>
        <taxon>Bacteria</taxon>
        <taxon>Bacillati</taxon>
        <taxon>Actinomycetota</taxon>
        <taxon>Actinomycetes</taxon>
        <taxon>Micromonosporales</taxon>
        <taxon>Micromonosporaceae</taxon>
        <taxon>Catellatospora</taxon>
    </lineage>
</organism>
<feature type="compositionally biased region" description="Low complexity" evidence="1">
    <location>
        <begin position="359"/>
        <end position="377"/>
    </location>
</feature>